<proteinExistence type="predicted"/>
<evidence type="ECO:0000313" key="1">
    <source>
        <dbReference type="EMBL" id="JAH93056.1"/>
    </source>
</evidence>
<sequence length="110" mass="12292">MSLVHLLQHKREWISQGRGVECVWIDTLHACGPIHPPCTSVYTAATAESCVTACHTCSLLQGKALNTQPNLFLSQKHVSEKDVMTQRQVSFRSGRADIYRVKTARLLKAM</sequence>
<accession>A0A0E9WRZ7</accession>
<name>A0A0E9WRZ7_ANGAN</name>
<dbReference type="AlphaFoldDB" id="A0A0E9WRZ7"/>
<dbReference type="EMBL" id="GBXM01015521">
    <property type="protein sequence ID" value="JAH93056.1"/>
    <property type="molecule type" value="Transcribed_RNA"/>
</dbReference>
<reference evidence="1" key="1">
    <citation type="submission" date="2014-11" db="EMBL/GenBank/DDBJ databases">
        <authorList>
            <person name="Amaro Gonzalez C."/>
        </authorList>
    </citation>
    <scope>NUCLEOTIDE SEQUENCE</scope>
</reference>
<organism evidence="1">
    <name type="scientific">Anguilla anguilla</name>
    <name type="common">European freshwater eel</name>
    <name type="synonym">Muraena anguilla</name>
    <dbReference type="NCBI Taxonomy" id="7936"/>
    <lineage>
        <taxon>Eukaryota</taxon>
        <taxon>Metazoa</taxon>
        <taxon>Chordata</taxon>
        <taxon>Craniata</taxon>
        <taxon>Vertebrata</taxon>
        <taxon>Euteleostomi</taxon>
        <taxon>Actinopterygii</taxon>
        <taxon>Neopterygii</taxon>
        <taxon>Teleostei</taxon>
        <taxon>Anguilliformes</taxon>
        <taxon>Anguillidae</taxon>
        <taxon>Anguilla</taxon>
    </lineage>
</organism>
<protein>
    <submittedName>
        <fullName evidence="1">Uncharacterized protein</fullName>
    </submittedName>
</protein>
<reference evidence="1" key="2">
    <citation type="journal article" date="2015" name="Fish Shellfish Immunol.">
        <title>Early steps in the European eel (Anguilla anguilla)-Vibrio vulnificus interaction in the gills: Role of the RtxA13 toxin.</title>
        <authorList>
            <person name="Callol A."/>
            <person name="Pajuelo D."/>
            <person name="Ebbesson L."/>
            <person name="Teles M."/>
            <person name="MacKenzie S."/>
            <person name="Amaro C."/>
        </authorList>
    </citation>
    <scope>NUCLEOTIDE SEQUENCE</scope>
</reference>